<dbReference type="RefSeq" id="WP_203781549.1">
    <property type="nucleotide sequence ID" value="NZ_BOMV01000026.1"/>
</dbReference>
<dbReference type="InterPro" id="IPR035396">
    <property type="entry name" value="Bac_rhamnosid6H"/>
</dbReference>
<dbReference type="Gene3D" id="1.50.10.10">
    <property type="match status" value="1"/>
</dbReference>
<dbReference type="SUPFAM" id="SSF49785">
    <property type="entry name" value="Galactose-binding domain-like"/>
    <property type="match status" value="1"/>
</dbReference>
<dbReference type="EMBL" id="BOMV01000026">
    <property type="protein sequence ID" value="GIE95251.1"/>
    <property type="molecule type" value="Genomic_DNA"/>
</dbReference>
<evidence type="ECO:0008006" key="6">
    <source>
        <dbReference type="Google" id="ProtNLM"/>
    </source>
</evidence>
<evidence type="ECO:0000259" key="2">
    <source>
        <dbReference type="Pfam" id="PF17389"/>
    </source>
</evidence>
<dbReference type="InterPro" id="IPR012341">
    <property type="entry name" value="6hp_glycosidase-like_sf"/>
</dbReference>
<keyword evidence="5" id="KW-1185">Reference proteome</keyword>
<dbReference type="Proteomes" id="UP000636960">
    <property type="component" value="Unassembled WGS sequence"/>
</dbReference>
<protein>
    <recommendedName>
        <fullName evidence="6">Alpha-L-rhamnosidase</fullName>
    </recommendedName>
</protein>
<dbReference type="Gene3D" id="2.60.420.10">
    <property type="entry name" value="Maltose phosphorylase, domain 3"/>
    <property type="match status" value="1"/>
</dbReference>
<dbReference type="PANTHER" id="PTHR34987">
    <property type="entry name" value="C, PUTATIVE (AFU_ORTHOLOGUE AFUA_3G02880)-RELATED"/>
    <property type="match status" value="1"/>
</dbReference>
<dbReference type="SUPFAM" id="SSF48208">
    <property type="entry name" value="Six-hairpin glycosidases"/>
    <property type="match status" value="1"/>
</dbReference>
<feature type="domain" description="Alpha-L-rhamnosidase six-hairpin glycosidase" evidence="2">
    <location>
        <begin position="389"/>
        <end position="633"/>
    </location>
</feature>
<sequence length="823" mass="90453">MSATNFPGVRWRGHWVAPDVPQFSIDPASVGSDLAPAGFSRAHFRRVVDLTEVPPRVPLRVSADSRYVLWVNDVEVGRGPIRSQPRRLRYDEYDIAAHLQPGPNAVAALVTYYGHPNSFWQPAASSGLMGRDVQLVLEADLGDHWLVTDDRWRTLRSRAWRTLDAGTALDGVPIELLDARELDPDWTAPGFDDSSWPTATVLKASHDGALGESRPPLDPYGAMLPRGIGTLGGPRIAAPALTVRKAPVVADLPDHPAERLVRQLREAGPARTAQLPLTVDRGTDETTLVTVDFGRIVAGHVELEVDAPPGVRLDLFYQESAHYDAVTGPVDSAPRSSASYITRGSADHYQAIDLNGLRQLFLLIPAGSGTVTVRQVAVREHHYPFTGGATFESSDPELDRLYRAGIRTTELNSFDSFTDCPTREQRAWVGDGVVHQMVHLTTNEDWRLARNYVTLGASPRPDGMLPMSVAGEIEYRGGYTIPDWALHWIHAVWNQYRHDGDKAATLALLPIVERVLRWYEPYIDENGTLTDVPEWNLIDWSSVFSNGRSSLITGLWARGLAEYAEMAGWLGNTASAGWARERWEQARTGYADFWDPDRGSYVDHILDGKRMPALSQAAGAVAIVSGLAPADRHAGIIDVITDPSRLVVRSWIGGADGGYDMTKIVEHSQGIYRIGWDPDREIVLAEPFFSYVVHDAVAAAGKAHRLPDLLRRWSQFLHDGFDTFGECWGWGTPVHAWSSTPTKDLIWYVLGVTPGTPGYTTVRIAPRPGALQRLSGAVPTPHGLVRVEVDDGKVRVDSPVPVHFIAPTGNEVSAPAGHSEFTL</sequence>
<evidence type="ECO:0000313" key="4">
    <source>
        <dbReference type="EMBL" id="GIE95251.1"/>
    </source>
</evidence>
<proteinExistence type="predicted"/>
<dbReference type="InterPro" id="IPR035398">
    <property type="entry name" value="Bac_rhamnosid_C"/>
</dbReference>
<dbReference type="InterPro" id="IPR008928">
    <property type="entry name" value="6-hairpin_glycosidase_sf"/>
</dbReference>
<dbReference type="Pfam" id="PF08531">
    <property type="entry name" value="Bac_rhamnosid_N"/>
    <property type="match status" value="1"/>
</dbReference>
<dbReference type="GO" id="GO:0005975">
    <property type="term" value="P:carbohydrate metabolic process"/>
    <property type="evidence" value="ECO:0007669"/>
    <property type="project" value="InterPro"/>
</dbReference>
<accession>A0A919JU56</accession>
<dbReference type="Pfam" id="PF17389">
    <property type="entry name" value="Bac_rhamnosid6H"/>
    <property type="match status" value="1"/>
</dbReference>
<dbReference type="Gene3D" id="2.60.120.260">
    <property type="entry name" value="Galactose-binding domain-like"/>
    <property type="match status" value="2"/>
</dbReference>
<feature type="domain" description="Alpha-L-rhamnosidase C-terminal" evidence="3">
    <location>
        <begin position="751"/>
        <end position="802"/>
    </location>
</feature>
<name>A0A919JU56_9ACTN</name>
<organism evidence="4 5">
    <name type="scientific">Paractinoplanes rishiriensis</name>
    <dbReference type="NCBI Taxonomy" id="1050105"/>
    <lineage>
        <taxon>Bacteria</taxon>
        <taxon>Bacillati</taxon>
        <taxon>Actinomycetota</taxon>
        <taxon>Actinomycetes</taxon>
        <taxon>Micromonosporales</taxon>
        <taxon>Micromonosporaceae</taxon>
        <taxon>Paractinoplanes</taxon>
    </lineage>
</organism>
<gene>
    <name evidence="4" type="ORF">Ari01nite_27160</name>
</gene>
<dbReference type="InterPro" id="IPR008979">
    <property type="entry name" value="Galactose-bd-like_sf"/>
</dbReference>
<dbReference type="InterPro" id="IPR013737">
    <property type="entry name" value="Bac_rhamnosid_N"/>
</dbReference>
<feature type="domain" description="Bacterial alpha-L-rhamnosidase N-terminal" evidence="1">
    <location>
        <begin position="61"/>
        <end position="207"/>
    </location>
</feature>
<dbReference type="AlphaFoldDB" id="A0A919JU56"/>
<dbReference type="PANTHER" id="PTHR34987:SF2">
    <property type="entry name" value="B, PUTATIVE (AFU_ORTHOLOGUE AFUA_7G05040)-RELATED"/>
    <property type="match status" value="1"/>
</dbReference>
<dbReference type="Pfam" id="PF17390">
    <property type="entry name" value="Bac_rhamnosid_C"/>
    <property type="match status" value="1"/>
</dbReference>
<evidence type="ECO:0000259" key="1">
    <source>
        <dbReference type="Pfam" id="PF08531"/>
    </source>
</evidence>
<evidence type="ECO:0000259" key="3">
    <source>
        <dbReference type="Pfam" id="PF17390"/>
    </source>
</evidence>
<comment type="caution">
    <text evidence="4">The sequence shown here is derived from an EMBL/GenBank/DDBJ whole genome shotgun (WGS) entry which is preliminary data.</text>
</comment>
<reference evidence="4" key="1">
    <citation type="submission" date="2021-01" db="EMBL/GenBank/DDBJ databases">
        <title>Whole genome shotgun sequence of Actinoplanes rishiriensis NBRC 108556.</title>
        <authorList>
            <person name="Komaki H."/>
            <person name="Tamura T."/>
        </authorList>
    </citation>
    <scope>NUCLEOTIDE SEQUENCE</scope>
    <source>
        <strain evidence="4">NBRC 108556</strain>
    </source>
</reference>
<evidence type="ECO:0000313" key="5">
    <source>
        <dbReference type="Proteomes" id="UP000636960"/>
    </source>
</evidence>